<protein>
    <recommendedName>
        <fullName evidence="3">C-type lectin domain-containing protein</fullName>
    </recommendedName>
</protein>
<evidence type="ECO:0000256" key="1">
    <source>
        <dbReference type="ARBA" id="ARBA00023157"/>
    </source>
</evidence>
<proteinExistence type="predicted"/>
<feature type="domain" description="C-type lectin" evidence="3">
    <location>
        <begin position="41"/>
        <end position="155"/>
    </location>
</feature>
<dbReference type="AlphaFoldDB" id="A0A2A4JZ93"/>
<dbReference type="Pfam" id="PF00059">
    <property type="entry name" value="Lectin_C"/>
    <property type="match status" value="1"/>
</dbReference>
<dbReference type="InterPro" id="IPR016187">
    <property type="entry name" value="CTDL_fold"/>
</dbReference>
<sequence length="314" mass="36707">MFSKTIVLFTVYFLSDFSYGQRDKKFFRQDYTYLDEGKGLYTIQRQARTWFQAKLFCAREGASLFFPENEAEAQAVLAFWLKWADWYDQMFVGMSDLLVKGQFITINGKPLHEVYNKWNPGEPHYMGGNRHCVTWLKSGLLSDTSCDEQYSFICKKTLQSLDWNYLCNMPYMDYTYNNATGKCYKVHTNPSTWIQARARCDDELTNLAVVSTKEEAEYLTRLIESTPIPRTAENYMRGIYHMGFHNIYKTGWKNATYPEPPLQFAPELWWGNYVPKGKRQCGSMFFNGLLNTVHCEETLSFFICEQVVAPKTPN</sequence>
<dbReference type="PROSITE" id="PS00615">
    <property type="entry name" value="C_TYPE_LECTIN_1"/>
    <property type="match status" value="1"/>
</dbReference>
<dbReference type="EMBL" id="NWSH01000351">
    <property type="protein sequence ID" value="PCG77129.1"/>
    <property type="molecule type" value="Genomic_DNA"/>
</dbReference>
<organism evidence="4">
    <name type="scientific">Heliothis virescens</name>
    <name type="common">Tobacco budworm moth</name>
    <dbReference type="NCBI Taxonomy" id="7102"/>
    <lineage>
        <taxon>Eukaryota</taxon>
        <taxon>Metazoa</taxon>
        <taxon>Ecdysozoa</taxon>
        <taxon>Arthropoda</taxon>
        <taxon>Hexapoda</taxon>
        <taxon>Insecta</taxon>
        <taxon>Pterygota</taxon>
        <taxon>Neoptera</taxon>
        <taxon>Endopterygota</taxon>
        <taxon>Lepidoptera</taxon>
        <taxon>Glossata</taxon>
        <taxon>Ditrysia</taxon>
        <taxon>Noctuoidea</taxon>
        <taxon>Noctuidae</taxon>
        <taxon>Heliothinae</taxon>
        <taxon>Heliothis</taxon>
    </lineage>
</organism>
<feature type="signal peptide" evidence="2">
    <location>
        <begin position="1"/>
        <end position="20"/>
    </location>
</feature>
<dbReference type="InterPro" id="IPR001304">
    <property type="entry name" value="C-type_lectin-like"/>
</dbReference>
<evidence type="ECO:0000256" key="2">
    <source>
        <dbReference type="SAM" id="SignalP"/>
    </source>
</evidence>
<accession>A0A2A4JZ93</accession>
<keyword evidence="2" id="KW-0732">Signal</keyword>
<reference evidence="4" key="1">
    <citation type="submission" date="2017-09" db="EMBL/GenBank/DDBJ databases">
        <title>Contemporary evolution of a Lepidopteran species, Heliothis virescens, in response to modern agricultural practices.</title>
        <authorList>
            <person name="Fritz M.L."/>
            <person name="Deyonke A.M."/>
            <person name="Papanicolaou A."/>
            <person name="Micinski S."/>
            <person name="Westbrook J."/>
            <person name="Gould F."/>
        </authorList>
    </citation>
    <scope>NUCLEOTIDE SEQUENCE [LARGE SCALE GENOMIC DNA]</scope>
    <source>
        <strain evidence="4">HvINT-</strain>
        <tissue evidence="4">Whole body</tissue>
    </source>
</reference>
<dbReference type="InterPro" id="IPR050111">
    <property type="entry name" value="C-type_lectin/snaclec_domain"/>
</dbReference>
<dbReference type="SUPFAM" id="SSF56436">
    <property type="entry name" value="C-type lectin-like"/>
    <property type="match status" value="2"/>
</dbReference>
<dbReference type="PANTHER" id="PTHR22803">
    <property type="entry name" value="MANNOSE, PHOSPHOLIPASE, LECTIN RECEPTOR RELATED"/>
    <property type="match status" value="1"/>
</dbReference>
<evidence type="ECO:0000313" key="4">
    <source>
        <dbReference type="EMBL" id="PCG77129.1"/>
    </source>
</evidence>
<comment type="caution">
    <text evidence="4">The sequence shown here is derived from an EMBL/GenBank/DDBJ whole genome shotgun (WGS) entry which is preliminary data.</text>
</comment>
<feature type="chain" id="PRO_5013399818" description="C-type lectin domain-containing protein" evidence="2">
    <location>
        <begin position="21"/>
        <end position="314"/>
    </location>
</feature>
<name>A0A2A4JZ93_HELVI</name>
<dbReference type="PROSITE" id="PS50041">
    <property type="entry name" value="C_TYPE_LECTIN_2"/>
    <property type="match status" value="2"/>
</dbReference>
<dbReference type="STRING" id="7102.A0A2A4JZ93"/>
<keyword evidence="1" id="KW-1015">Disulfide bond</keyword>
<gene>
    <name evidence="4" type="ORF">B5V51_8046</name>
</gene>
<dbReference type="Gene3D" id="3.10.100.10">
    <property type="entry name" value="Mannose-Binding Protein A, subunit A"/>
    <property type="match status" value="2"/>
</dbReference>
<dbReference type="CDD" id="cd00037">
    <property type="entry name" value="CLECT"/>
    <property type="match status" value="1"/>
</dbReference>
<dbReference type="InterPro" id="IPR016186">
    <property type="entry name" value="C-type_lectin-like/link_sf"/>
</dbReference>
<feature type="domain" description="C-type lectin" evidence="3">
    <location>
        <begin position="179"/>
        <end position="301"/>
    </location>
</feature>
<evidence type="ECO:0000259" key="3">
    <source>
        <dbReference type="PROSITE" id="PS50041"/>
    </source>
</evidence>
<dbReference type="SMART" id="SM00034">
    <property type="entry name" value="CLECT"/>
    <property type="match status" value="2"/>
</dbReference>
<dbReference type="InterPro" id="IPR018378">
    <property type="entry name" value="C-type_lectin_CS"/>
</dbReference>